<organism evidence="5">
    <name type="scientific">Oxyrrhis marina</name>
    <name type="common">Dinoflagellate</name>
    <dbReference type="NCBI Taxonomy" id="2969"/>
    <lineage>
        <taxon>Eukaryota</taxon>
        <taxon>Sar</taxon>
        <taxon>Alveolata</taxon>
        <taxon>Dinophyceae</taxon>
        <taxon>Oxyrrhinales</taxon>
        <taxon>Oxyrrhinaceae</taxon>
        <taxon>Oxyrrhis</taxon>
    </lineage>
</organism>
<comment type="similarity">
    <text evidence="1 4">Belongs to the RNase T2 family.</text>
</comment>
<dbReference type="PANTHER" id="PTHR11240">
    <property type="entry name" value="RIBONUCLEASE T2"/>
    <property type="match status" value="1"/>
</dbReference>
<dbReference type="GO" id="GO:0006401">
    <property type="term" value="P:RNA catabolic process"/>
    <property type="evidence" value="ECO:0007669"/>
    <property type="project" value="TreeGrafter"/>
</dbReference>
<keyword evidence="2" id="KW-0378">Hydrolase</keyword>
<dbReference type="Pfam" id="PF00445">
    <property type="entry name" value="Ribonuclease_T2"/>
    <property type="match status" value="1"/>
</dbReference>
<evidence type="ECO:0000256" key="1">
    <source>
        <dbReference type="ARBA" id="ARBA00007469"/>
    </source>
</evidence>
<sequence length="145" mass="15963">MRVSAAFAASVSATQCTYPGGNCYELNMQTCQGSSTFTLHGLWPEWANECGGTALDINALSSIRSDLEKYWLSCPEYGSDNETFWKHEWEKHGTCSGMGQLEFFQKGLALRQQYLSKCSGGSTCTVCFDKTFATLEDCPGSETMV</sequence>
<accession>A0A7S4GL93</accession>
<dbReference type="EMBL" id="HBJB01000468">
    <property type="protein sequence ID" value="CAE0840309.1"/>
    <property type="molecule type" value="Transcribed_RNA"/>
</dbReference>
<dbReference type="InterPro" id="IPR036430">
    <property type="entry name" value="RNase_T2-like_sf"/>
</dbReference>
<proteinExistence type="inferred from homology"/>
<evidence type="ECO:0000256" key="3">
    <source>
        <dbReference type="ARBA" id="ARBA00023239"/>
    </source>
</evidence>
<dbReference type="InterPro" id="IPR001568">
    <property type="entry name" value="RNase_T2-like"/>
</dbReference>
<gene>
    <name evidence="5" type="ORF">OMAR00294_LOCUS404</name>
</gene>
<dbReference type="GO" id="GO:0005576">
    <property type="term" value="C:extracellular region"/>
    <property type="evidence" value="ECO:0007669"/>
    <property type="project" value="TreeGrafter"/>
</dbReference>
<dbReference type="InterPro" id="IPR018188">
    <property type="entry name" value="RNase_T2_His_AS_1"/>
</dbReference>
<dbReference type="GO" id="GO:0003723">
    <property type="term" value="F:RNA binding"/>
    <property type="evidence" value="ECO:0007669"/>
    <property type="project" value="InterPro"/>
</dbReference>
<keyword evidence="3" id="KW-0456">Lyase</keyword>
<evidence type="ECO:0000313" key="5">
    <source>
        <dbReference type="EMBL" id="CAE0840309.1"/>
    </source>
</evidence>
<dbReference type="GO" id="GO:0033897">
    <property type="term" value="F:ribonuclease T2 activity"/>
    <property type="evidence" value="ECO:0007669"/>
    <property type="project" value="InterPro"/>
</dbReference>
<dbReference type="Gene3D" id="3.90.730.10">
    <property type="entry name" value="Ribonuclease T2-like"/>
    <property type="match status" value="1"/>
</dbReference>
<dbReference type="PROSITE" id="PS00531">
    <property type="entry name" value="RNASE_T2_2"/>
    <property type="match status" value="1"/>
</dbReference>
<name>A0A7S4GL93_OXYMA</name>
<evidence type="ECO:0000256" key="4">
    <source>
        <dbReference type="RuleBase" id="RU004328"/>
    </source>
</evidence>
<dbReference type="AlphaFoldDB" id="A0A7S4GL93"/>
<dbReference type="PROSITE" id="PS00530">
    <property type="entry name" value="RNASE_T2_1"/>
    <property type="match status" value="1"/>
</dbReference>
<dbReference type="PANTHER" id="PTHR11240:SF75">
    <property type="entry name" value="RIBONUCLEASE 3"/>
    <property type="match status" value="1"/>
</dbReference>
<protein>
    <submittedName>
        <fullName evidence="5">Uncharacterized protein</fullName>
    </submittedName>
</protein>
<dbReference type="SUPFAM" id="SSF55895">
    <property type="entry name" value="Ribonuclease Rh-like"/>
    <property type="match status" value="1"/>
</dbReference>
<dbReference type="GO" id="GO:0016787">
    <property type="term" value="F:hydrolase activity"/>
    <property type="evidence" value="ECO:0007669"/>
    <property type="project" value="UniProtKB-KW"/>
</dbReference>
<evidence type="ECO:0000256" key="2">
    <source>
        <dbReference type="ARBA" id="ARBA00022801"/>
    </source>
</evidence>
<reference evidence="5" key="1">
    <citation type="submission" date="2021-01" db="EMBL/GenBank/DDBJ databases">
        <authorList>
            <person name="Corre E."/>
            <person name="Pelletier E."/>
            <person name="Niang G."/>
            <person name="Scheremetjew M."/>
            <person name="Finn R."/>
            <person name="Kale V."/>
            <person name="Holt S."/>
            <person name="Cochrane G."/>
            <person name="Meng A."/>
            <person name="Brown T."/>
            <person name="Cohen L."/>
        </authorList>
    </citation>
    <scope>NUCLEOTIDE SEQUENCE</scope>
    <source>
        <strain evidence="5">LB1974</strain>
    </source>
</reference>
<dbReference type="InterPro" id="IPR033130">
    <property type="entry name" value="RNase_T2_His_AS_2"/>
</dbReference>